<dbReference type="EMBL" id="NAAD01000007">
    <property type="protein sequence ID" value="ORJ60598.1"/>
    <property type="molecule type" value="Genomic_DNA"/>
</dbReference>
<dbReference type="SUPFAM" id="SSF52317">
    <property type="entry name" value="Class I glutamine amidotransferase-like"/>
    <property type="match status" value="1"/>
</dbReference>
<dbReference type="STRING" id="1969733.B5V00_07105"/>
<sequence length="143" mass="15616">MESNEVKCVRKKVLLFLGEGFEDLEAVSVLSVCGWTEYREHLSKVEVVITGLHPVVNGRFGLQIKTDLLVTEVKAQDYAALAVPGGFRLMRPTASHCTIWPGPSMHMVEPEPPCASACCLLQKPGCCKEKKQPATLSAVTMTT</sequence>
<reference evidence="2 3" key="1">
    <citation type="submission" date="2017-03" db="EMBL/GenBank/DDBJ databases">
        <title>Genome sequence of Geothermobacter sp. EPR-M, Deep-Sea Iron Reducer.</title>
        <authorList>
            <person name="Tully B."/>
            <person name="Savalia P."/>
            <person name="Abuyen K."/>
            <person name="Baughan C."/>
            <person name="Romero E."/>
            <person name="Ronkowski C."/>
            <person name="Torres B."/>
            <person name="Tremblay J."/>
            <person name="Trujillo A."/>
            <person name="Tyler M."/>
            <person name="Perez-Rodriguez I."/>
            <person name="Amend J."/>
        </authorList>
    </citation>
    <scope>NUCLEOTIDE SEQUENCE [LARGE SCALE GENOMIC DNA]</scope>
    <source>
        <strain evidence="2 3">EPR-M</strain>
    </source>
</reference>
<keyword evidence="3" id="KW-1185">Reference proteome</keyword>
<evidence type="ECO:0000313" key="3">
    <source>
        <dbReference type="Proteomes" id="UP000193136"/>
    </source>
</evidence>
<dbReference type="Proteomes" id="UP000193136">
    <property type="component" value="Unassembled WGS sequence"/>
</dbReference>
<comment type="caution">
    <text evidence="2">The sequence shown here is derived from an EMBL/GenBank/DDBJ whole genome shotgun (WGS) entry which is preliminary data.</text>
</comment>
<evidence type="ECO:0000259" key="1">
    <source>
        <dbReference type="Pfam" id="PF01965"/>
    </source>
</evidence>
<proteinExistence type="predicted"/>
<dbReference type="AlphaFoldDB" id="A0A1X0Y635"/>
<accession>A0A1X0Y635</accession>
<organism evidence="2 3">
    <name type="scientific">Geothermobacter hydrogeniphilus</name>
    <dbReference type="NCBI Taxonomy" id="1969733"/>
    <lineage>
        <taxon>Bacteria</taxon>
        <taxon>Pseudomonadati</taxon>
        <taxon>Thermodesulfobacteriota</taxon>
        <taxon>Desulfuromonadia</taxon>
        <taxon>Desulfuromonadales</taxon>
        <taxon>Geothermobacteraceae</taxon>
        <taxon>Geothermobacter</taxon>
    </lineage>
</organism>
<evidence type="ECO:0000313" key="2">
    <source>
        <dbReference type="EMBL" id="ORJ60598.1"/>
    </source>
</evidence>
<dbReference type="OrthoDB" id="9792284at2"/>
<dbReference type="InterPro" id="IPR029062">
    <property type="entry name" value="Class_I_gatase-like"/>
</dbReference>
<dbReference type="Gene3D" id="3.40.50.880">
    <property type="match status" value="1"/>
</dbReference>
<name>A0A1X0Y635_9BACT</name>
<gene>
    <name evidence="2" type="ORF">B5V00_07105</name>
</gene>
<feature type="domain" description="DJ-1/PfpI" evidence="1">
    <location>
        <begin position="11"/>
        <end position="88"/>
    </location>
</feature>
<dbReference type="InterPro" id="IPR002818">
    <property type="entry name" value="DJ-1/PfpI"/>
</dbReference>
<protein>
    <recommendedName>
        <fullName evidence="1">DJ-1/PfpI domain-containing protein</fullName>
    </recommendedName>
</protein>
<dbReference type="Pfam" id="PF01965">
    <property type="entry name" value="DJ-1_PfpI"/>
    <property type="match status" value="1"/>
</dbReference>